<dbReference type="RefSeq" id="WP_056843736.1">
    <property type="nucleotide sequence ID" value="NZ_JACYWY010000003.1"/>
</dbReference>
<name>A0ABR9BYV5_9PSED</name>
<evidence type="ECO:0000259" key="1">
    <source>
        <dbReference type="Pfam" id="PF11726"/>
    </source>
</evidence>
<organism evidence="2 3">
    <name type="scientific">Pseudomonas coleopterorum</name>
    <dbReference type="NCBI Taxonomy" id="1605838"/>
    <lineage>
        <taxon>Bacteria</taxon>
        <taxon>Pseudomonadati</taxon>
        <taxon>Pseudomonadota</taxon>
        <taxon>Gammaproteobacteria</taxon>
        <taxon>Pseudomonadales</taxon>
        <taxon>Pseudomonadaceae</taxon>
        <taxon>Pseudomonas</taxon>
    </lineage>
</organism>
<gene>
    <name evidence="2" type="ORF">IFT38_11165</name>
</gene>
<keyword evidence="3" id="KW-1185">Reference proteome</keyword>
<dbReference type="EMBL" id="JACYWZ010000004">
    <property type="protein sequence ID" value="MBD8770102.1"/>
    <property type="molecule type" value="Genomic_DNA"/>
</dbReference>
<dbReference type="InterPro" id="IPR057271">
    <property type="entry name" value="YagK_YfjJ_C"/>
</dbReference>
<sequence length="208" mass="23602">MSKAVSLNIFSYFEIIDGVLQYAMRNYRRLLVVRLELRFPKCMSTGEIPGNEALGRFAKSLRSKIEFQRARASKGGKRAHPTDVRLVWVREFGPVSKRPHYHLMVVVNRDAYRGVGDLNSNDDNLARCIQGAWASALRLNPDAYRGLVSFSRGGQYYIINGNGYKRVMGAMQYLSKEYSKVQDGARNIGYSLARKDLMTHGCSIQCLH</sequence>
<evidence type="ECO:0000313" key="3">
    <source>
        <dbReference type="Proteomes" id="UP000620025"/>
    </source>
</evidence>
<protein>
    <submittedName>
        <fullName evidence="2">Inovirus Gp2 family protein</fullName>
    </submittedName>
</protein>
<dbReference type="Proteomes" id="UP000620025">
    <property type="component" value="Unassembled WGS sequence"/>
</dbReference>
<feature type="domain" description="YagK/YfjJ C-terminal" evidence="1">
    <location>
        <begin position="25"/>
        <end position="191"/>
    </location>
</feature>
<accession>A0ABR9BYV5</accession>
<dbReference type="Pfam" id="PF11726">
    <property type="entry name" value="YagK_YfjJ_C"/>
    <property type="match status" value="1"/>
</dbReference>
<proteinExistence type="predicted"/>
<evidence type="ECO:0000313" key="2">
    <source>
        <dbReference type="EMBL" id="MBD8770102.1"/>
    </source>
</evidence>
<comment type="caution">
    <text evidence="2">The sequence shown here is derived from an EMBL/GenBank/DDBJ whole genome shotgun (WGS) entry which is preliminary data.</text>
</comment>
<reference evidence="2 3" key="1">
    <citation type="journal article" date="2020" name="FEMS Microbiol. Ecol.">
        <title>Temporal dynamics of bacterial communities during seed development and maturation.</title>
        <authorList>
            <person name="Chesneau G."/>
            <person name="Torres-Cortes G."/>
            <person name="Briand M."/>
            <person name="Darrasse A."/>
            <person name="Preveaux A."/>
            <person name="Marais C."/>
            <person name="Jacques M.A."/>
            <person name="Shade A."/>
            <person name="Barret M."/>
        </authorList>
    </citation>
    <scope>NUCLEOTIDE SEQUENCE [LARGE SCALE GENOMIC DNA]</scope>
    <source>
        <strain evidence="2 3">CFBP13599</strain>
    </source>
</reference>